<dbReference type="PROSITE" id="PS00962">
    <property type="entry name" value="RIBOSOMAL_S2_1"/>
    <property type="match status" value="1"/>
</dbReference>
<dbReference type="OrthoDB" id="2320368at2759"/>
<accession>A0A086T8K7</accession>
<dbReference type="HAMAP" id="MF_00291_B">
    <property type="entry name" value="Ribosomal_uS2_B"/>
    <property type="match status" value="1"/>
</dbReference>
<gene>
    <name evidence="5" type="ORF">ACRE_034870</name>
</gene>
<evidence type="ECO:0000313" key="6">
    <source>
        <dbReference type="Proteomes" id="UP000029964"/>
    </source>
</evidence>
<feature type="compositionally biased region" description="Polar residues" evidence="4">
    <location>
        <begin position="88"/>
        <end position="109"/>
    </location>
</feature>
<proteinExistence type="inferred from homology"/>
<dbReference type="HOGENOM" id="CLU_040318_4_2_1"/>
<dbReference type="InterPro" id="IPR005706">
    <property type="entry name" value="Ribosomal_uS2_bac/mit/plastid"/>
</dbReference>
<protein>
    <submittedName>
        <fullName evidence="5">37S ribosomal protein-like protein</fullName>
    </submittedName>
</protein>
<sequence length="513" mass="57020">MILRNVAVRHGESIENREVPVSSILTFAGRTLASPLSRSSLRQLSTESSTTTTTASNNDTTPALGTSQDPRSAAEQPKVRSSRRKQSKYIQDNIHSLAIDSSASHQGRSWSDPHRIGNTELSPAEQWQEFRRIQWATKSVGTEIKRRHSPGTLLNNPPAPEDVSLELLMASQTHMGHHTSVWNPANARYIYGVREKIHIIALETTAAHLRRAARVVEEVAYRGGIILFVGTRRGQMEVVTKAAEMAGGCHVFTKWAPGSITNRDVMLRGHVFNVVDEHDRKLPGFDMYSNSARPLMPDLVVCLNPLENYTLLYECGLKTIPTIGVIDTDADPTWVTYTIPANDDSLRSVALIGGVLGRAGQRGQERRKHDAKMGQVPWTTPRDLQEYMKEEKSAAIKKRKEVMGRMQEYQGLNEEEEGIMKAQHESHAEKTEEEDILTLMTQATGETKAEAGTTPPPVDRSIEAELDSFLDKKEANVEEAKAEMSADSIEAQLDAVLVRTKEVEEALDARSKE</sequence>
<dbReference type="GO" id="GO:0006412">
    <property type="term" value="P:translation"/>
    <property type="evidence" value="ECO:0007669"/>
    <property type="project" value="InterPro"/>
</dbReference>
<dbReference type="Pfam" id="PF00318">
    <property type="entry name" value="Ribosomal_S2"/>
    <property type="match status" value="1"/>
</dbReference>
<keyword evidence="3" id="KW-0687">Ribonucleoprotein</keyword>
<evidence type="ECO:0000313" key="5">
    <source>
        <dbReference type="EMBL" id="KFH45689.1"/>
    </source>
</evidence>
<evidence type="ECO:0000256" key="1">
    <source>
        <dbReference type="ARBA" id="ARBA00006242"/>
    </source>
</evidence>
<dbReference type="NCBIfam" id="TIGR01011">
    <property type="entry name" value="rpsB_bact"/>
    <property type="match status" value="1"/>
</dbReference>
<keyword evidence="2 5" id="KW-0689">Ribosomal protein</keyword>
<feature type="compositionally biased region" description="Low complexity" evidence="4">
    <location>
        <begin position="36"/>
        <end position="62"/>
    </location>
</feature>
<dbReference type="GO" id="GO:0003735">
    <property type="term" value="F:structural constituent of ribosome"/>
    <property type="evidence" value="ECO:0007669"/>
    <property type="project" value="InterPro"/>
</dbReference>
<organism evidence="5 6">
    <name type="scientific">Hapsidospora chrysogenum (strain ATCC 11550 / CBS 779.69 / DSM 880 / IAM 14645 / JCM 23072 / IMI 49137)</name>
    <name type="common">Acremonium chrysogenum</name>
    <dbReference type="NCBI Taxonomy" id="857340"/>
    <lineage>
        <taxon>Eukaryota</taxon>
        <taxon>Fungi</taxon>
        <taxon>Dikarya</taxon>
        <taxon>Ascomycota</taxon>
        <taxon>Pezizomycotina</taxon>
        <taxon>Sordariomycetes</taxon>
        <taxon>Hypocreomycetidae</taxon>
        <taxon>Hypocreales</taxon>
        <taxon>Bionectriaceae</taxon>
        <taxon>Hapsidospora</taxon>
    </lineage>
</organism>
<dbReference type="Gene3D" id="3.40.50.10490">
    <property type="entry name" value="Glucose-6-phosphate isomerase like protein, domain 1"/>
    <property type="match status" value="1"/>
</dbReference>
<evidence type="ECO:0000256" key="4">
    <source>
        <dbReference type="SAM" id="MobiDB-lite"/>
    </source>
</evidence>
<dbReference type="Proteomes" id="UP000029964">
    <property type="component" value="Unassembled WGS sequence"/>
</dbReference>
<evidence type="ECO:0000256" key="2">
    <source>
        <dbReference type="ARBA" id="ARBA00022980"/>
    </source>
</evidence>
<dbReference type="InterPro" id="IPR001865">
    <property type="entry name" value="Ribosomal_uS2"/>
</dbReference>
<dbReference type="PRINTS" id="PR00395">
    <property type="entry name" value="RIBOSOMALS2"/>
</dbReference>
<dbReference type="SUPFAM" id="SSF52313">
    <property type="entry name" value="Ribosomal protein S2"/>
    <property type="match status" value="1"/>
</dbReference>
<dbReference type="GO" id="GO:0005763">
    <property type="term" value="C:mitochondrial small ribosomal subunit"/>
    <property type="evidence" value="ECO:0007669"/>
    <property type="project" value="TreeGrafter"/>
</dbReference>
<dbReference type="CDD" id="cd01425">
    <property type="entry name" value="RPS2"/>
    <property type="match status" value="1"/>
</dbReference>
<dbReference type="STRING" id="857340.A0A086T8K7"/>
<dbReference type="InterPro" id="IPR018130">
    <property type="entry name" value="Ribosomal_uS2_CS"/>
</dbReference>
<comment type="caution">
    <text evidence="5">The sequence shown here is derived from an EMBL/GenBank/DDBJ whole genome shotgun (WGS) entry which is preliminary data.</text>
</comment>
<dbReference type="InterPro" id="IPR023591">
    <property type="entry name" value="Ribosomal_uS2_flav_dom_sf"/>
</dbReference>
<name>A0A086T8K7_HAPC1</name>
<dbReference type="PANTHER" id="PTHR12534:SF0">
    <property type="entry name" value="SMALL RIBOSOMAL SUBUNIT PROTEIN US2M"/>
    <property type="match status" value="1"/>
</dbReference>
<reference evidence="6" key="1">
    <citation type="journal article" date="2014" name="Genome Announc.">
        <title>Genome sequence and annotation of Acremonium chrysogenum, producer of the beta-lactam antibiotic cephalosporin C.</title>
        <authorList>
            <person name="Terfehr D."/>
            <person name="Dahlmann T.A."/>
            <person name="Specht T."/>
            <person name="Zadra I."/>
            <person name="Kuernsteiner H."/>
            <person name="Kueck U."/>
        </authorList>
    </citation>
    <scope>NUCLEOTIDE SEQUENCE [LARGE SCALE GENOMIC DNA]</scope>
    <source>
        <strain evidence="6">ATCC 11550 / CBS 779.69 / DSM 880 / IAM 14645 / JCM 23072 / IMI 49137</strain>
    </source>
</reference>
<dbReference type="EMBL" id="JPKY01000028">
    <property type="protein sequence ID" value="KFH45689.1"/>
    <property type="molecule type" value="Genomic_DNA"/>
</dbReference>
<feature type="region of interest" description="Disordered" evidence="4">
    <location>
        <begin position="36"/>
        <end position="123"/>
    </location>
</feature>
<evidence type="ECO:0000256" key="3">
    <source>
        <dbReference type="ARBA" id="ARBA00023274"/>
    </source>
</evidence>
<dbReference type="PANTHER" id="PTHR12534">
    <property type="entry name" value="30S RIBOSOMAL PROTEIN S2 PROKARYOTIC AND ORGANELLAR"/>
    <property type="match status" value="1"/>
</dbReference>
<keyword evidence="6" id="KW-1185">Reference proteome</keyword>
<comment type="similarity">
    <text evidence="1">Belongs to the universal ribosomal protein uS2 family.</text>
</comment>
<dbReference type="AlphaFoldDB" id="A0A086T8K7"/>